<protein>
    <recommendedName>
        <fullName evidence="6">PNPLA domain-containing protein</fullName>
    </recommendedName>
</protein>
<feature type="transmembrane region" description="Helical" evidence="4">
    <location>
        <begin position="323"/>
        <end position="342"/>
    </location>
</feature>
<feature type="signal peptide" evidence="5">
    <location>
        <begin position="1"/>
        <end position="29"/>
    </location>
</feature>
<evidence type="ECO:0000256" key="4">
    <source>
        <dbReference type="SAM" id="Phobius"/>
    </source>
</evidence>
<evidence type="ECO:0000256" key="2">
    <source>
        <dbReference type="PROSITE-ProRule" id="PRU01161"/>
    </source>
</evidence>
<evidence type="ECO:0000313" key="7">
    <source>
        <dbReference type="EMBL" id="KAJ8299250.1"/>
    </source>
</evidence>
<keyword evidence="8" id="KW-1185">Reference proteome</keyword>
<dbReference type="InterPro" id="IPR016035">
    <property type="entry name" value="Acyl_Trfase/lysoPLipase"/>
</dbReference>
<feature type="transmembrane region" description="Helical" evidence="4">
    <location>
        <begin position="284"/>
        <end position="303"/>
    </location>
</feature>
<reference evidence="7 8" key="1">
    <citation type="submission" date="2022-12" db="EMBL/GenBank/DDBJ databases">
        <title>Chromosome-level genome of Tegillarca granosa.</title>
        <authorList>
            <person name="Kim J."/>
        </authorList>
    </citation>
    <scope>NUCLEOTIDE SEQUENCE [LARGE SCALE GENOMIC DNA]</scope>
    <source>
        <strain evidence="7">Teg-2019</strain>
        <tissue evidence="7">Adductor muscle</tissue>
    </source>
</reference>
<keyword evidence="4" id="KW-1133">Transmembrane helix</keyword>
<dbReference type="PROSITE" id="PS51635">
    <property type="entry name" value="PNPLA"/>
    <property type="match status" value="1"/>
</dbReference>
<comment type="caution">
    <text evidence="7">The sequence shown here is derived from an EMBL/GenBank/DDBJ whole genome shotgun (WGS) entry which is preliminary data.</text>
</comment>
<dbReference type="Pfam" id="PF01734">
    <property type="entry name" value="Patatin"/>
    <property type="match status" value="1"/>
</dbReference>
<dbReference type="InterPro" id="IPR033562">
    <property type="entry name" value="PLPL"/>
</dbReference>
<dbReference type="Gene3D" id="3.40.1090.10">
    <property type="entry name" value="Cytosolic phospholipase A2 catalytic domain"/>
    <property type="match status" value="1"/>
</dbReference>
<proteinExistence type="predicted"/>
<dbReference type="EMBL" id="JARBDR010000921">
    <property type="protein sequence ID" value="KAJ8299250.1"/>
    <property type="molecule type" value="Genomic_DNA"/>
</dbReference>
<evidence type="ECO:0000256" key="1">
    <source>
        <dbReference type="ARBA" id="ARBA00023098"/>
    </source>
</evidence>
<feature type="short sequence motif" description="DGA/G" evidence="2">
    <location>
        <begin position="132"/>
        <end position="134"/>
    </location>
</feature>
<feature type="domain" description="PNPLA" evidence="6">
    <location>
        <begin position="1"/>
        <end position="145"/>
    </location>
</feature>
<feature type="compositionally biased region" description="Basic and acidic residues" evidence="3">
    <location>
        <begin position="606"/>
        <end position="618"/>
    </location>
</feature>
<dbReference type="SUPFAM" id="SSF52151">
    <property type="entry name" value="FabD/lysophospholipase-like"/>
    <property type="match status" value="1"/>
</dbReference>
<dbReference type="PANTHER" id="PTHR12406:SF41">
    <property type="entry name" value="BRUMMER, ISOFORM B-RELATED"/>
    <property type="match status" value="1"/>
</dbReference>
<dbReference type="PANTHER" id="PTHR12406">
    <property type="entry name" value="CALCIUM-INDEPENDENT PHOSPHOLIPASE A2 IPLA2 -RELATED"/>
    <property type="match status" value="1"/>
</dbReference>
<feature type="region of interest" description="Disordered" evidence="3">
    <location>
        <begin position="599"/>
        <end position="633"/>
    </location>
</feature>
<comment type="caution">
    <text evidence="2">Lacks conserved residue(s) required for the propagation of feature annotation.</text>
</comment>
<evidence type="ECO:0000256" key="3">
    <source>
        <dbReference type="SAM" id="MobiDB-lite"/>
    </source>
</evidence>
<keyword evidence="4" id="KW-0812">Transmembrane</keyword>
<name>A0ABQ9E6V7_TEGGR</name>
<evidence type="ECO:0000313" key="8">
    <source>
        <dbReference type="Proteomes" id="UP001217089"/>
    </source>
</evidence>
<keyword evidence="5" id="KW-0732">Signal</keyword>
<dbReference type="Proteomes" id="UP001217089">
    <property type="component" value="Unassembled WGS sequence"/>
</dbReference>
<feature type="compositionally biased region" description="Polar residues" evidence="3">
    <location>
        <begin position="619"/>
        <end position="633"/>
    </location>
</feature>
<feature type="chain" id="PRO_5046857536" description="PNPLA domain-containing protein" evidence="5">
    <location>
        <begin position="30"/>
        <end position="633"/>
    </location>
</feature>
<keyword evidence="1" id="KW-0443">Lipid metabolism</keyword>
<accession>A0ABQ9E6V7</accession>
<organism evidence="7 8">
    <name type="scientific">Tegillarca granosa</name>
    <name type="common">Malaysian cockle</name>
    <name type="synonym">Anadara granosa</name>
    <dbReference type="NCBI Taxonomy" id="220873"/>
    <lineage>
        <taxon>Eukaryota</taxon>
        <taxon>Metazoa</taxon>
        <taxon>Spiralia</taxon>
        <taxon>Lophotrochozoa</taxon>
        <taxon>Mollusca</taxon>
        <taxon>Bivalvia</taxon>
        <taxon>Autobranchia</taxon>
        <taxon>Pteriomorphia</taxon>
        <taxon>Arcoida</taxon>
        <taxon>Arcoidea</taxon>
        <taxon>Arcidae</taxon>
        <taxon>Tegillarca</taxon>
    </lineage>
</organism>
<evidence type="ECO:0000256" key="5">
    <source>
        <dbReference type="SAM" id="SignalP"/>
    </source>
</evidence>
<keyword evidence="4" id="KW-0472">Membrane</keyword>
<evidence type="ECO:0000259" key="6">
    <source>
        <dbReference type="PROSITE" id="PS51635"/>
    </source>
</evidence>
<gene>
    <name evidence="7" type="ORF">KUTeg_023310</name>
</gene>
<dbReference type="InterPro" id="IPR002641">
    <property type="entry name" value="PNPLA_dom"/>
</dbReference>
<sequence length="633" mass="71839">MNFSFAGCGFLGIYHVGVASCLLCDCCLGECTNFTLRLASKARSRSLGPLHPSFDIQRILRDALWMVLPDNAHEIVKGRFFVSLTRVSDREAVIVSDFTSKEELIQALLCSAHVPFYSGLLPPSFRGVRYVDGGLSDNLPRFDEDTITISPFAGESDICPKDDSNNFAHVHLANTSMQLSSWNLYRISRALFPPHPEILSDMCKQGFDDCLNFLQKNNLISCTRHLTVKSTIVPITEEMDETGDEVDGHLPDNHHHGDNCDDCRKKKQVALIDTLPPIVAEDNVLLTLIFIIILDIFLALQAACDSMNNGLSSYVHRSRTLHVMSLLTVPWVLPFDIVYNWGIRFLDYLPSLPEDLQLMYSEFARLIRMLISHLSHHKRKYTARFMCRLAITELNYEQNEDSHTLVALESPYQPQPIQPVVRNLNFGFAVDFETKVPNSIKSMRELEDQMDHLDINEIELLQSKGPGQNIKIHTDPEHISDTSLPTDEIYDTFEQCLHIAEEMESTIAYHYRNLEANDGTYNVQEIFEIDNASFRIPVLRGSNPNLYEASKSFHKSTESLHTSRRGSIRLSKERLFHKSSESLHGSGLYKSRESLHKSSESMLLNRSRESLHASHENLQKSSENLLNVPAINS</sequence>